<gene>
    <name evidence="7 9" type="primary">aroE</name>
    <name evidence="9" type="ORF">EAL2_c00950</name>
</gene>
<feature type="binding site" evidence="7">
    <location>
        <position position="63"/>
    </location>
    <ligand>
        <name>shikimate</name>
        <dbReference type="ChEBI" id="CHEBI:36208"/>
    </ligand>
</feature>
<dbReference type="EC" id="1.1.1.25" evidence="2 7"/>
<comment type="catalytic activity">
    <reaction evidence="7">
        <text>shikimate + NADP(+) = 3-dehydroshikimate + NADPH + H(+)</text>
        <dbReference type="Rhea" id="RHEA:17737"/>
        <dbReference type="ChEBI" id="CHEBI:15378"/>
        <dbReference type="ChEBI" id="CHEBI:16630"/>
        <dbReference type="ChEBI" id="CHEBI:36208"/>
        <dbReference type="ChEBI" id="CHEBI:57783"/>
        <dbReference type="ChEBI" id="CHEBI:58349"/>
        <dbReference type="EC" id="1.1.1.25"/>
    </reaction>
</comment>
<dbReference type="Gene3D" id="3.40.50.10860">
    <property type="entry name" value="Leucine Dehydrogenase, chain A, domain 1"/>
    <property type="match status" value="1"/>
</dbReference>
<evidence type="ECO:0000256" key="6">
    <source>
        <dbReference type="ARBA" id="ARBA00023141"/>
    </source>
</evidence>
<reference evidence="9 10" key="1">
    <citation type="journal article" date="2014" name="Genome Announc.">
        <title>Complete Genome Sequence of Amino Acid-Utilizing Eubacterium acidaminophilum al-2 (DSM 3953).</title>
        <authorList>
            <person name="Poehlein A."/>
            <person name="Andreesen J.R."/>
            <person name="Daniel R."/>
        </authorList>
    </citation>
    <scope>NUCLEOTIDE SEQUENCE [LARGE SCALE GENOMIC DNA]</scope>
    <source>
        <strain evidence="9 10">DSM 3953</strain>
    </source>
</reference>
<dbReference type="NCBIfam" id="TIGR00507">
    <property type="entry name" value="aroE"/>
    <property type="match status" value="1"/>
</dbReference>
<evidence type="ECO:0000256" key="5">
    <source>
        <dbReference type="ARBA" id="ARBA00023002"/>
    </source>
</evidence>
<dbReference type="GO" id="GO:0009423">
    <property type="term" value="P:chorismate biosynthetic process"/>
    <property type="evidence" value="ECO:0007669"/>
    <property type="project" value="UniProtKB-UniRule"/>
</dbReference>
<evidence type="ECO:0000256" key="4">
    <source>
        <dbReference type="ARBA" id="ARBA00022857"/>
    </source>
</evidence>
<dbReference type="InterPro" id="IPR046346">
    <property type="entry name" value="Aminoacid_DH-like_N_sf"/>
</dbReference>
<feature type="binding site" evidence="7">
    <location>
        <position position="103"/>
    </location>
    <ligand>
        <name>shikimate</name>
        <dbReference type="ChEBI" id="CHEBI:36208"/>
    </ligand>
</feature>
<comment type="caution">
    <text evidence="7">Lacks conserved residue(s) required for the propagation of feature annotation.</text>
</comment>
<dbReference type="STRING" id="1286171.EAL2_c00950"/>
<keyword evidence="3 7" id="KW-0028">Amino-acid biosynthesis</keyword>
<dbReference type="AlphaFoldDB" id="W8TGV9"/>
<evidence type="ECO:0000259" key="8">
    <source>
        <dbReference type="Pfam" id="PF08501"/>
    </source>
</evidence>
<evidence type="ECO:0000256" key="2">
    <source>
        <dbReference type="ARBA" id="ARBA00012962"/>
    </source>
</evidence>
<dbReference type="SUPFAM" id="SSF53223">
    <property type="entry name" value="Aminoacid dehydrogenase-like, N-terminal domain"/>
    <property type="match status" value="1"/>
</dbReference>
<dbReference type="Proteomes" id="UP000019591">
    <property type="component" value="Chromosome"/>
</dbReference>
<dbReference type="PANTHER" id="PTHR21089:SF1">
    <property type="entry name" value="BIFUNCTIONAL 3-DEHYDROQUINATE DEHYDRATASE_SHIKIMATE DEHYDROGENASE, CHLOROPLASTIC"/>
    <property type="match status" value="1"/>
</dbReference>
<keyword evidence="6 7" id="KW-0057">Aromatic amino acid biosynthesis</keyword>
<evidence type="ECO:0000256" key="3">
    <source>
        <dbReference type="ARBA" id="ARBA00022605"/>
    </source>
</evidence>
<dbReference type="GO" id="GO:0005829">
    <property type="term" value="C:cytosol"/>
    <property type="evidence" value="ECO:0007669"/>
    <property type="project" value="TreeGrafter"/>
</dbReference>
<comment type="function">
    <text evidence="7">Involved in the biosynthesis of the chorismate, which leads to the biosynthesis of aromatic amino acids. Catalyzes the reversible NADPH linked reduction of 3-dehydroshikimate (DHSA) to yield shikimate (SA).</text>
</comment>
<feature type="binding site" evidence="7">
    <location>
        <position position="212"/>
    </location>
    <ligand>
        <name>NADP(+)</name>
        <dbReference type="ChEBI" id="CHEBI:58349"/>
    </ligand>
</feature>
<dbReference type="InterPro" id="IPR022893">
    <property type="entry name" value="Shikimate_DH_fam"/>
</dbReference>
<comment type="subunit">
    <text evidence="7">Homodimer.</text>
</comment>
<evidence type="ECO:0000313" key="10">
    <source>
        <dbReference type="Proteomes" id="UP000019591"/>
    </source>
</evidence>
<keyword evidence="10" id="KW-1185">Reference proteome</keyword>
<feature type="domain" description="Shikimate dehydrogenase substrate binding N-terminal" evidence="8">
    <location>
        <begin position="8"/>
        <end position="90"/>
    </location>
</feature>
<organism evidence="9 10">
    <name type="scientific">Peptoclostridium acidaminophilum DSM 3953</name>
    <dbReference type="NCBI Taxonomy" id="1286171"/>
    <lineage>
        <taxon>Bacteria</taxon>
        <taxon>Bacillati</taxon>
        <taxon>Bacillota</taxon>
        <taxon>Clostridia</taxon>
        <taxon>Peptostreptococcales</taxon>
        <taxon>Peptoclostridiaceae</taxon>
        <taxon>Peptoclostridium</taxon>
    </lineage>
</organism>
<dbReference type="Pfam" id="PF08501">
    <property type="entry name" value="Shikimate_dh_N"/>
    <property type="match status" value="1"/>
</dbReference>
<dbReference type="HAMAP" id="MF_00222">
    <property type="entry name" value="Shikimate_DH_AroE"/>
    <property type="match status" value="1"/>
</dbReference>
<accession>W8TGV9</accession>
<dbReference type="eggNOG" id="COG0169">
    <property type="taxonomic scope" value="Bacteria"/>
</dbReference>
<dbReference type="PATRIC" id="fig|1286171.3.peg.65"/>
<dbReference type="InterPro" id="IPR036291">
    <property type="entry name" value="NAD(P)-bd_dom_sf"/>
</dbReference>
<dbReference type="UniPathway" id="UPA00053">
    <property type="reaction ID" value="UER00087"/>
</dbReference>
<feature type="binding site" evidence="7">
    <location>
        <position position="235"/>
    </location>
    <ligand>
        <name>NADP(+)</name>
        <dbReference type="ChEBI" id="CHEBI:58349"/>
    </ligand>
</feature>
<evidence type="ECO:0000256" key="1">
    <source>
        <dbReference type="ARBA" id="ARBA00004871"/>
    </source>
</evidence>
<feature type="binding site" evidence="7">
    <location>
        <position position="214"/>
    </location>
    <ligand>
        <name>shikimate</name>
        <dbReference type="ChEBI" id="CHEBI:36208"/>
    </ligand>
</feature>
<comment type="similarity">
    <text evidence="7">Belongs to the shikimate dehydrogenase family.</text>
</comment>
<dbReference type="GO" id="GO:0009073">
    <property type="term" value="P:aromatic amino acid family biosynthetic process"/>
    <property type="evidence" value="ECO:0007669"/>
    <property type="project" value="UniProtKB-KW"/>
</dbReference>
<dbReference type="GO" id="GO:0008652">
    <property type="term" value="P:amino acid biosynthetic process"/>
    <property type="evidence" value="ECO:0007669"/>
    <property type="project" value="UniProtKB-KW"/>
</dbReference>
<dbReference type="InterPro" id="IPR013708">
    <property type="entry name" value="Shikimate_DH-bd_N"/>
</dbReference>
<dbReference type="GO" id="GO:0019632">
    <property type="term" value="P:shikimate metabolic process"/>
    <property type="evidence" value="ECO:0007669"/>
    <property type="project" value="InterPro"/>
</dbReference>
<keyword evidence="5 7" id="KW-0560">Oxidoreductase</keyword>
<dbReference type="HOGENOM" id="CLU_044063_4_1_9"/>
<feature type="binding site" evidence="7">
    <location>
        <begin position="16"/>
        <end position="18"/>
    </location>
    <ligand>
        <name>shikimate</name>
        <dbReference type="ChEBI" id="CHEBI:36208"/>
    </ligand>
</feature>
<feature type="active site" description="Proton acceptor" evidence="7">
    <location>
        <position position="67"/>
    </location>
</feature>
<keyword evidence="4 7" id="KW-0521">NADP</keyword>
<comment type="pathway">
    <text evidence="1 7">Metabolic intermediate biosynthesis; chorismate biosynthesis; chorismate from D-erythrose 4-phosphate and phosphoenolpyruvate: step 4/7.</text>
</comment>
<dbReference type="OrthoDB" id="9792692at2"/>
<feature type="binding site" evidence="7">
    <location>
        <position position="88"/>
    </location>
    <ligand>
        <name>shikimate</name>
        <dbReference type="ChEBI" id="CHEBI:36208"/>
    </ligand>
</feature>
<dbReference type="PANTHER" id="PTHR21089">
    <property type="entry name" value="SHIKIMATE DEHYDROGENASE"/>
    <property type="match status" value="1"/>
</dbReference>
<evidence type="ECO:0000256" key="7">
    <source>
        <dbReference type="HAMAP-Rule" id="MF_00222"/>
    </source>
</evidence>
<dbReference type="Gene3D" id="3.40.50.720">
    <property type="entry name" value="NAD(P)-binding Rossmann-like Domain"/>
    <property type="match status" value="1"/>
</dbReference>
<protein>
    <recommendedName>
        <fullName evidence="2 7">Shikimate dehydrogenase (NADP(+))</fullName>
        <shortName evidence="7">SDH</shortName>
        <ecNumber evidence="2 7">1.1.1.25</ecNumber>
    </recommendedName>
</protein>
<dbReference type="GO" id="GO:0004764">
    <property type="term" value="F:shikimate 3-dehydrogenase (NADP+) activity"/>
    <property type="evidence" value="ECO:0007669"/>
    <property type="project" value="UniProtKB-UniRule"/>
</dbReference>
<evidence type="ECO:0000313" key="9">
    <source>
        <dbReference type="EMBL" id="AHM55432.1"/>
    </source>
</evidence>
<feature type="binding site" evidence="7">
    <location>
        <position position="242"/>
    </location>
    <ligand>
        <name>shikimate</name>
        <dbReference type="ChEBI" id="CHEBI:36208"/>
    </ligand>
</feature>
<dbReference type="CDD" id="cd01065">
    <property type="entry name" value="NAD_bind_Shikimate_DH"/>
    <property type="match status" value="1"/>
</dbReference>
<name>W8TGV9_PEPAC</name>
<dbReference type="KEGG" id="eac:EAL2_c00950"/>
<proteinExistence type="inferred from homology"/>
<dbReference type="SUPFAM" id="SSF51735">
    <property type="entry name" value="NAD(P)-binding Rossmann-fold domains"/>
    <property type="match status" value="1"/>
</dbReference>
<dbReference type="RefSeq" id="WP_025434482.1">
    <property type="nucleotide sequence ID" value="NZ_CP007452.1"/>
</dbReference>
<sequence>MKGTLYGLLGERLSHSISPQIHSAIMELSGTKGCYHLFEVERQSLSDAVRGLKALGAAGANVTIPYKSSVMEHMDYISAEAQRIGAVNTIDFSGGMCHGYNTDYYGFEMMLKRAGIEIKGRSFLLLGTGGAAKAVAACLEDFGSSRILAASTNQQKAKETLSGVEIIDYEGIKALGEIDTVVNCTPLGMHPNTESSPLTEELLSKFDSAVDLIYNPRRTLFLTQASKRGLKAIDGLYMLVGQAVKAQEIWNEMKLEQKMVDEVYERVKQLL</sequence>
<dbReference type="GO" id="GO:0050661">
    <property type="term" value="F:NADP binding"/>
    <property type="evidence" value="ECO:0007669"/>
    <property type="project" value="InterPro"/>
</dbReference>
<dbReference type="EMBL" id="CP007452">
    <property type="protein sequence ID" value="AHM55432.1"/>
    <property type="molecule type" value="Genomic_DNA"/>
</dbReference>
<dbReference type="InterPro" id="IPR011342">
    <property type="entry name" value="Shikimate_DH"/>
</dbReference>